<dbReference type="AlphaFoldDB" id="A0A8H5C6Z7"/>
<gene>
    <name evidence="2" type="ORF">D9611_009649</name>
</gene>
<organism evidence="2 3">
    <name type="scientific">Ephemerocybe angulata</name>
    <dbReference type="NCBI Taxonomy" id="980116"/>
    <lineage>
        <taxon>Eukaryota</taxon>
        <taxon>Fungi</taxon>
        <taxon>Dikarya</taxon>
        <taxon>Basidiomycota</taxon>
        <taxon>Agaricomycotina</taxon>
        <taxon>Agaricomycetes</taxon>
        <taxon>Agaricomycetidae</taxon>
        <taxon>Agaricales</taxon>
        <taxon>Agaricineae</taxon>
        <taxon>Psathyrellaceae</taxon>
        <taxon>Ephemerocybe</taxon>
    </lineage>
</organism>
<feature type="region of interest" description="Disordered" evidence="1">
    <location>
        <begin position="1"/>
        <end position="23"/>
    </location>
</feature>
<comment type="caution">
    <text evidence="2">The sequence shown here is derived from an EMBL/GenBank/DDBJ whole genome shotgun (WGS) entry which is preliminary data.</text>
</comment>
<accession>A0A8H5C6Z7</accession>
<keyword evidence="3" id="KW-1185">Reference proteome</keyword>
<protein>
    <recommendedName>
        <fullName evidence="4">BTB domain-containing protein</fullName>
    </recommendedName>
</protein>
<dbReference type="OrthoDB" id="3238622at2759"/>
<evidence type="ECO:0008006" key="4">
    <source>
        <dbReference type="Google" id="ProtNLM"/>
    </source>
</evidence>
<evidence type="ECO:0000313" key="2">
    <source>
        <dbReference type="EMBL" id="KAF5335746.1"/>
    </source>
</evidence>
<dbReference type="EMBL" id="JAACJK010000060">
    <property type="protein sequence ID" value="KAF5335746.1"/>
    <property type="molecule type" value="Genomic_DNA"/>
</dbReference>
<evidence type="ECO:0000313" key="3">
    <source>
        <dbReference type="Proteomes" id="UP000541558"/>
    </source>
</evidence>
<dbReference type="Proteomes" id="UP000541558">
    <property type="component" value="Unassembled WGS sequence"/>
</dbReference>
<feature type="compositionally biased region" description="Low complexity" evidence="1">
    <location>
        <begin position="1"/>
        <end position="20"/>
    </location>
</feature>
<sequence>MGYTHTATSYSSSSTPSSGSVGLRSIEGSIQHVDLNLLRNHSDLFDTMFTLPSPGDHRQVNSNHRTTVIDVFEKDKTLKSTLGLLTGASIHWSSIEEVYPILELVDKWDCHHLMRRIRDHLSTSRIPREQSLRFFALAKYLGWTEEARTTSKYTLSVDFQAPEHAAILAQIPTKDAQALIDLRRRRSSAFRKLLDSPTRFTGGNSSLYFCDTCCVAHPQDNLWLNFKKALSAELARMPCGAKIVALTEGAGSWRESDACWAARCPTLGCEAMRFDRRATLLQIRHCVEQLPCFIE</sequence>
<evidence type="ECO:0000256" key="1">
    <source>
        <dbReference type="SAM" id="MobiDB-lite"/>
    </source>
</evidence>
<reference evidence="2 3" key="1">
    <citation type="journal article" date="2020" name="ISME J.">
        <title>Uncovering the hidden diversity of litter-decomposition mechanisms in mushroom-forming fungi.</title>
        <authorList>
            <person name="Floudas D."/>
            <person name="Bentzer J."/>
            <person name="Ahren D."/>
            <person name="Johansson T."/>
            <person name="Persson P."/>
            <person name="Tunlid A."/>
        </authorList>
    </citation>
    <scope>NUCLEOTIDE SEQUENCE [LARGE SCALE GENOMIC DNA]</scope>
    <source>
        <strain evidence="2 3">CBS 175.51</strain>
    </source>
</reference>
<proteinExistence type="predicted"/>
<name>A0A8H5C6Z7_9AGAR</name>